<feature type="transmembrane region" description="Helical" evidence="11">
    <location>
        <begin position="248"/>
        <end position="269"/>
    </location>
</feature>
<evidence type="ECO:0000256" key="10">
    <source>
        <dbReference type="SAM" id="MobiDB-lite"/>
    </source>
</evidence>
<organism evidence="14">
    <name type="scientific">Pseudogymnoascus destructans</name>
    <dbReference type="NCBI Taxonomy" id="655981"/>
    <lineage>
        <taxon>Eukaryota</taxon>
        <taxon>Fungi</taxon>
        <taxon>Dikarya</taxon>
        <taxon>Ascomycota</taxon>
        <taxon>Pezizomycotina</taxon>
        <taxon>Leotiomycetes</taxon>
        <taxon>Thelebolales</taxon>
        <taxon>Thelebolaceae</taxon>
        <taxon>Pseudogymnoascus</taxon>
    </lineage>
</organism>
<keyword evidence="5 11" id="KW-1133">Transmembrane helix</keyword>
<dbReference type="GO" id="GO:0006879">
    <property type="term" value="P:intracellular iron ion homeostasis"/>
    <property type="evidence" value="ECO:0007669"/>
    <property type="project" value="TreeGrafter"/>
</dbReference>
<evidence type="ECO:0000256" key="7">
    <source>
        <dbReference type="ARBA" id="ARBA00023065"/>
    </source>
</evidence>
<feature type="region of interest" description="Disordered" evidence="10">
    <location>
        <begin position="535"/>
        <end position="557"/>
    </location>
</feature>
<feature type="transmembrane region" description="Helical" evidence="11">
    <location>
        <begin position="361"/>
        <end position="383"/>
    </location>
</feature>
<feature type="compositionally biased region" description="Low complexity" evidence="10">
    <location>
        <begin position="536"/>
        <end position="556"/>
    </location>
</feature>
<comment type="similarity">
    <text evidence="2">Belongs to the ferric reductase (FRE) family.</text>
</comment>
<keyword evidence="8 11" id="KW-0472">Membrane</keyword>
<name>A0A177A2U2_9PEZI</name>
<gene>
    <name evidence="14" type="ORF">VC83_07147</name>
</gene>
<dbReference type="Proteomes" id="UP000077154">
    <property type="component" value="Unassembled WGS sequence"/>
</dbReference>
<dbReference type="RefSeq" id="XP_024321879.1">
    <property type="nucleotide sequence ID" value="XM_024470725.1"/>
</dbReference>
<feature type="domain" description="FAD-binding FR-type" evidence="13">
    <location>
        <begin position="426"/>
        <end position="608"/>
    </location>
</feature>
<dbReference type="Gene3D" id="3.40.50.80">
    <property type="entry name" value="Nucleotide-binding domain of ferredoxin-NADP reductase (FNR) module"/>
    <property type="match status" value="1"/>
</dbReference>
<evidence type="ECO:0000256" key="5">
    <source>
        <dbReference type="ARBA" id="ARBA00022989"/>
    </source>
</evidence>
<keyword evidence="3" id="KW-0813">Transport</keyword>
<keyword evidence="4 11" id="KW-0812">Transmembrane</keyword>
<dbReference type="Pfam" id="PF01794">
    <property type="entry name" value="Ferric_reduct"/>
    <property type="match status" value="1"/>
</dbReference>
<keyword evidence="9" id="KW-0325">Glycoprotein</keyword>
<dbReference type="InterPro" id="IPR013121">
    <property type="entry name" value="Fe_red_NAD-bd_6"/>
</dbReference>
<keyword evidence="6" id="KW-0560">Oxidoreductase</keyword>
<dbReference type="AlphaFoldDB" id="A0A177A2U2"/>
<dbReference type="Pfam" id="PF08030">
    <property type="entry name" value="NAD_binding_6"/>
    <property type="match status" value="1"/>
</dbReference>
<dbReference type="OrthoDB" id="3435670at2759"/>
<dbReference type="PANTHER" id="PTHR32361:SF9">
    <property type="entry name" value="FERRIC REDUCTASE TRANSMEMBRANE COMPONENT 3-RELATED"/>
    <property type="match status" value="1"/>
</dbReference>
<feature type="transmembrane region" description="Helical" evidence="11">
    <location>
        <begin position="390"/>
        <end position="408"/>
    </location>
</feature>
<feature type="signal peptide" evidence="12">
    <location>
        <begin position="1"/>
        <end position="18"/>
    </location>
</feature>
<dbReference type="GeneID" id="36290197"/>
<keyword evidence="7" id="KW-0406">Ion transport</keyword>
<dbReference type="InterPro" id="IPR051410">
    <property type="entry name" value="Ferric/Cupric_Reductase"/>
</dbReference>
<evidence type="ECO:0000256" key="11">
    <source>
        <dbReference type="SAM" id="Phobius"/>
    </source>
</evidence>
<dbReference type="InterPro" id="IPR039261">
    <property type="entry name" value="FNR_nucleotide-bd"/>
</dbReference>
<evidence type="ECO:0000256" key="3">
    <source>
        <dbReference type="ARBA" id="ARBA00022448"/>
    </source>
</evidence>
<evidence type="ECO:0000256" key="12">
    <source>
        <dbReference type="SAM" id="SignalP"/>
    </source>
</evidence>
<evidence type="ECO:0000313" key="14">
    <source>
        <dbReference type="EMBL" id="OAF56585.2"/>
    </source>
</evidence>
<dbReference type="GO" id="GO:0015677">
    <property type="term" value="P:copper ion import"/>
    <property type="evidence" value="ECO:0007669"/>
    <property type="project" value="TreeGrafter"/>
</dbReference>
<evidence type="ECO:0000259" key="13">
    <source>
        <dbReference type="PROSITE" id="PS51384"/>
    </source>
</evidence>
<dbReference type="CDD" id="cd06186">
    <property type="entry name" value="NOX_Duox_like_FAD_NADP"/>
    <property type="match status" value="1"/>
</dbReference>
<evidence type="ECO:0000256" key="4">
    <source>
        <dbReference type="ARBA" id="ARBA00022692"/>
    </source>
</evidence>
<sequence length="778" mass="87666">MKIFLLLLGALLSYGVAGDDQSPSRTLCVDGIRTAVTLFTFADASSYYVNICAGNLTTLSIWAAAKTYCTPLEIEAGSRSFSDYCLQYAGFELASYAETERNFTDEYMKNLKVVEYEDIAKAKLWNETIVISKPLWETSKRTISAFNNQYATHTRYGWSAYGFWGGLLLLGMTSRFLSFVVESRTGRKSRDIENTTLPHSSVAPRSKLASFLAEKYYWFRANLIIPAAFNSYHQRLFWQCTIPTRIEFVIVIAYYVVSFILCAVSYEIFTPNLYYSYSGQLQRYIADRTGTIAYANLPVLWMFSGRNNVFLWATGWSFSTFNIFHRHIARIATIQAIVHSVAYSILQANSGSLKKSWTKEYWFMGGMATVTMSLLLAFSSIFIRQMCYEVFLIIHICLSVATIVGLFYHTKILDKAYDGYLWPLVAIWVLDRLVRIVRQVYCNIHVSRSLDIFRTMSTATYSKEADLIRLEVVPGSESLKPKPNQHYYLYQPLKWRGWENHPFTLAGWETIECDKPNISNIEFLPTTKTSTDDDFLPASASLDSSSNSESVLTNSAQSQPQGRYKFLFYIRPSTGWTKRLRDECIKNPSGPLETRVLLEGPYGETTPLHHFENIVLLAGGTGIAGALPYLNEHIARLAQGTTVTHSITLVWAAKQAAMLHDLAARELAAVLKREDIKVSFHATSNRKFGRVGGNVNDTAKEVRDDLAVEVRVDYSRPDIRGKVLEVIQEVREAGSQGGRIAVLVCGPAGMADEARGAVHVALKSGMRGVEYIEESFGW</sequence>
<evidence type="ECO:0000256" key="6">
    <source>
        <dbReference type="ARBA" id="ARBA00023002"/>
    </source>
</evidence>
<accession>A0A177A2U2</accession>
<dbReference type="SFLD" id="SFLDG01168">
    <property type="entry name" value="Ferric_reductase_subgroup_(FRE"/>
    <property type="match status" value="1"/>
</dbReference>
<keyword evidence="12" id="KW-0732">Signal</keyword>
<evidence type="ECO:0000256" key="8">
    <source>
        <dbReference type="ARBA" id="ARBA00023136"/>
    </source>
</evidence>
<feature type="transmembrane region" description="Helical" evidence="11">
    <location>
        <begin position="158"/>
        <end position="181"/>
    </location>
</feature>
<dbReference type="GO" id="GO:0005886">
    <property type="term" value="C:plasma membrane"/>
    <property type="evidence" value="ECO:0007669"/>
    <property type="project" value="TreeGrafter"/>
</dbReference>
<dbReference type="VEuPathDB" id="FungiDB:GMDG_07401"/>
<evidence type="ECO:0000256" key="9">
    <source>
        <dbReference type="ARBA" id="ARBA00023180"/>
    </source>
</evidence>
<dbReference type="SUPFAM" id="SSF52343">
    <property type="entry name" value="Ferredoxin reductase-like, C-terminal NADP-linked domain"/>
    <property type="match status" value="1"/>
</dbReference>
<proteinExistence type="inferred from homology"/>
<dbReference type="InterPro" id="IPR017927">
    <property type="entry name" value="FAD-bd_FR_type"/>
</dbReference>
<evidence type="ECO:0000256" key="1">
    <source>
        <dbReference type="ARBA" id="ARBA00004141"/>
    </source>
</evidence>
<dbReference type="EMBL" id="KV441403">
    <property type="protein sequence ID" value="OAF56585.2"/>
    <property type="molecule type" value="Genomic_DNA"/>
</dbReference>
<comment type="subcellular location">
    <subcellularLocation>
        <location evidence="1">Membrane</location>
        <topology evidence="1">Multi-pass membrane protein</topology>
    </subcellularLocation>
</comment>
<dbReference type="InterPro" id="IPR013130">
    <property type="entry name" value="Fe3_Rdtase_TM_dom"/>
</dbReference>
<dbReference type="PROSITE" id="PS51384">
    <property type="entry name" value="FAD_FR"/>
    <property type="match status" value="1"/>
</dbReference>
<dbReference type="SFLD" id="SFLDS00052">
    <property type="entry name" value="Ferric_Reductase_Domain"/>
    <property type="match status" value="1"/>
</dbReference>
<evidence type="ECO:0000256" key="2">
    <source>
        <dbReference type="ARBA" id="ARBA00006278"/>
    </source>
</evidence>
<dbReference type="GO" id="GO:0006826">
    <property type="term" value="P:iron ion transport"/>
    <property type="evidence" value="ECO:0007669"/>
    <property type="project" value="TreeGrafter"/>
</dbReference>
<feature type="chain" id="PRO_5015189933" description="FAD-binding FR-type domain-containing protein" evidence="12">
    <location>
        <begin position="19"/>
        <end position="778"/>
    </location>
</feature>
<protein>
    <recommendedName>
        <fullName evidence="13">FAD-binding FR-type domain-containing protein</fullName>
    </recommendedName>
</protein>
<dbReference type="GO" id="GO:0000293">
    <property type="term" value="F:ferric-chelate reductase activity"/>
    <property type="evidence" value="ECO:0007669"/>
    <property type="project" value="TreeGrafter"/>
</dbReference>
<dbReference type="PANTHER" id="PTHR32361">
    <property type="entry name" value="FERRIC/CUPRIC REDUCTASE TRANSMEMBRANE COMPONENT"/>
    <property type="match status" value="1"/>
</dbReference>
<reference evidence="14" key="1">
    <citation type="submission" date="2016-03" db="EMBL/GenBank/DDBJ databases">
        <title>Updated assembly of Pseudogymnoascus destructans, the fungus causing white-nose syndrome of bats.</title>
        <authorList>
            <person name="Palmer J.M."/>
            <person name="Drees K.P."/>
            <person name="Foster J.T."/>
            <person name="Lindner D.L."/>
        </authorList>
    </citation>
    <scope>NUCLEOTIDE SEQUENCE [LARGE SCALE GENOMIC DNA]</scope>
    <source>
        <strain evidence="14">20631-21</strain>
    </source>
</reference>